<dbReference type="EMBL" id="LR796498">
    <property type="protein sequence ID" value="CAB4149060.1"/>
    <property type="molecule type" value="Genomic_DNA"/>
</dbReference>
<organism evidence="1">
    <name type="scientific">uncultured Caudovirales phage</name>
    <dbReference type="NCBI Taxonomy" id="2100421"/>
    <lineage>
        <taxon>Viruses</taxon>
        <taxon>Duplodnaviria</taxon>
        <taxon>Heunggongvirae</taxon>
        <taxon>Uroviricota</taxon>
        <taxon>Caudoviricetes</taxon>
        <taxon>Peduoviridae</taxon>
        <taxon>Maltschvirus</taxon>
        <taxon>Maltschvirus maltsch</taxon>
    </lineage>
</organism>
<sequence>MNLDISQFDWSLHPDANPTGFSAVSYVRGQSLLNDITNSEQRLANTLQQNRLVLFLADNTVLDWWMLTPDPDSAQRVR</sequence>
<evidence type="ECO:0000313" key="1">
    <source>
        <dbReference type="EMBL" id="CAB4149060.1"/>
    </source>
</evidence>
<protein>
    <submittedName>
        <fullName evidence="1">Uncharacterized protein</fullName>
    </submittedName>
</protein>
<accession>A0A6J5MVU9</accession>
<proteinExistence type="predicted"/>
<name>A0A6J5MVU9_9CAUD</name>
<reference evidence="1" key="1">
    <citation type="submission" date="2020-04" db="EMBL/GenBank/DDBJ databases">
        <authorList>
            <person name="Chiriac C."/>
            <person name="Salcher M."/>
            <person name="Ghai R."/>
            <person name="Kavagutti S V."/>
        </authorList>
    </citation>
    <scope>NUCLEOTIDE SEQUENCE</scope>
</reference>
<gene>
    <name evidence="1" type="ORF">UFOVP526_42</name>
</gene>